<keyword evidence="1" id="KW-1133">Transmembrane helix</keyword>
<dbReference type="EMBL" id="JACHLE010000001">
    <property type="protein sequence ID" value="MBB4805202.1"/>
    <property type="molecule type" value="Genomic_DNA"/>
</dbReference>
<keyword evidence="1" id="KW-0472">Membrane</keyword>
<feature type="transmembrane region" description="Helical" evidence="1">
    <location>
        <begin position="369"/>
        <end position="388"/>
    </location>
</feature>
<sequence length="392" mass="45556">MINFRLRDFVDDNIQDFNPDNPQDVIKAEKLLKAESRLNNNFSINEIEAFLDHVKNQKENFDRILKLPVIKSIYTDSYPENIKQKPNLKGIPENEIEAFREVFTPYLKEFISVSVRHNKWQDLIWFQQFYPSFFSADSLDFYKNLIHDKNYIIIDGISKYKNLFSFRDSYPFSIDKKYYYLQSLIDDFEFDEEILMINNAVAANQMTSIDNKIVLGEILSALCAFTSSNNTTRDVLRNNQSTAENWKSQKSGFFSGIAYRIAMFFSKNQNEGLILFLSSLILGVYALSFVYVFSFGMTAFLFYILANVLVIYLARRNFRYYFSSFDFKNKTDLIGKVSATLLITMVVGWPLILLVGWGSLYIYESLSAGKFPTHIILPAAILAGKFLFNKKN</sequence>
<organism evidence="2 3">
    <name type="scientific">Chryseobacterium defluvii</name>
    <dbReference type="NCBI Taxonomy" id="160396"/>
    <lineage>
        <taxon>Bacteria</taxon>
        <taxon>Pseudomonadati</taxon>
        <taxon>Bacteroidota</taxon>
        <taxon>Flavobacteriia</taxon>
        <taxon>Flavobacteriales</taxon>
        <taxon>Weeksellaceae</taxon>
        <taxon>Chryseobacterium group</taxon>
        <taxon>Chryseobacterium</taxon>
    </lineage>
</organism>
<comment type="caution">
    <text evidence="2">The sequence shown here is derived from an EMBL/GenBank/DDBJ whole genome shotgun (WGS) entry which is preliminary data.</text>
</comment>
<accession>A0A840KE29</accession>
<proteinExistence type="predicted"/>
<protein>
    <submittedName>
        <fullName evidence="2">Uncharacterized protein</fullName>
    </submittedName>
</protein>
<feature type="transmembrane region" description="Helical" evidence="1">
    <location>
        <begin position="273"/>
        <end position="294"/>
    </location>
</feature>
<evidence type="ECO:0000256" key="1">
    <source>
        <dbReference type="SAM" id="Phobius"/>
    </source>
</evidence>
<feature type="transmembrane region" description="Helical" evidence="1">
    <location>
        <begin position="339"/>
        <end position="363"/>
    </location>
</feature>
<name>A0A840KE29_9FLAO</name>
<keyword evidence="3" id="KW-1185">Reference proteome</keyword>
<gene>
    <name evidence="2" type="ORF">HNP38_000474</name>
</gene>
<feature type="transmembrane region" description="Helical" evidence="1">
    <location>
        <begin position="300"/>
        <end position="318"/>
    </location>
</feature>
<evidence type="ECO:0000313" key="3">
    <source>
        <dbReference type="Proteomes" id="UP000592180"/>
    </source>
</evidence>
<dbReference type="RefSeq" id="WP_184183861.1">
    <property type="nucleotide sequence ID" value="NZ_JACHLE010000001.1"/>
</dbReference>
<dbReference type="AlphaFoldDB" id="A0A840KE29"/>
<dbReference type="Proteomes" id="UP000592180">
    <property type="component" value="Unassembled WGS sequence"/>
</dbReference>
<evidence type="ECO:0000313" key="2">
    <source>
        <dbReference type="EMBL" id="MBB4805202.1"/>
    </source>
</evidence>
<reference evidence="2 3" key="1">
    <citation type="submission" date="2020-08" db="EMBL/GenBank/DDBJ databases">
        <title>Functional genomics of gut bacteria from endangered species of beetles.</title>
        <authorList>
            <person name="Carlos-Shanley C."/>
        </authorList>
    </citation>
    <scope>NUCLEOTIDE SEQUENCE [LARGE SCALE GENOMIC DNA]</scope>
    <source>
        <strain evidence="2 3">S00151</strain>
    </source>
</reference>
<keyword evidence="1" id="KW-0812">Transmembrane</keyword>